<reference evidence="1 2" key="1">
    <citation type="submission" date="2018-10" db="EMBL/GenBank/DDBJ databases">
        <title>Transmission dynamics of multidrug resistant bacteria on intensive care unit surfaces.</title>
        <authorList>
            <person name="D'Souza A.W."/>
            <person name="Potter R.F."/>
            <person name="Wallace M."/>
            <person name="Shupe A."/>
            <person name="Patel S."/>
            <person name="Sun S."/>
            <person name="Gul D."/>
            <person name="Kwon J.H."/>
            <person name="Andleeb S."/>
            <person name="Burnham C.-A.D."/>
            <person name="Dantas G."/>
        </authorList>
    </citation>
    <scope>NUCLEOTIDE SEQUENCE [LARGE SCALE GENOMIC DNA]</scope>
    <source>
        <strain evidence="1 2">AS_373</strain>
    </source>
</reference>
<dbReference type="AlphaFoldDB" id="A0A3R9GN00"/>
<protein>
    <submittedName>
        <fullName evidence="1">Anti-adapter protein iraM</fullName>
    </submittedName>
</protein>
<comment type="caution">
    <text evidence="1">The sequence shown here is derived from an EMBL/GenBank/DDBJ whole genome shotgun (WGS) entry which is preliminary data.</text>
</comment>
<dbReference type="Pfam" id="PF11183">
    <property type="entry name" value="PmrD"/>
    <property type="match status" value="1"/>
</dbReference>
<dbReference type="OrthoDB" id="6555626at2"/>
<evidence type="ECO:0000313" key="1">
    <source>
        <dbReference type="EMBL" id="RSE23872.1"/>
    </source>
</evidence>
<accession>A0A3R9GN00</accession>
<gene>
    <name evidence="1" type="ORF">EGT71_17170</name>
</gene>
<dbReference type="Gene3D" id="2.40.50.650">
    <property type="match status" value="1"/>
</dbReference>
<name>A0A3R9GN00_9ENTR</name>
<dbReference type="InterPro" id="IPR038679">
    <property type="entry name" value="PmrD_sf"/>
</dbReference>
<dbReference type="InterPro" id="IPR044854">
    <property type="entry name" value="IraM/PmrD"/>
</dbReference>
<sequence length="114" mass="12977">MEWVVEKQLVCPSTGTFFARVSSTRNLKLILWYKGSYFIRTGNTLNTGYFGIIINGRARNIEIIHAFPFNPVLWNTFKSTMRCPGNDALLSCECSRAESCLFKICPYGIRPVKS</sequence>
<evidence type="ECO:0000313" key="2">
    <source>
        <dbReference type="Proteomes" id="UP000275331"/>
    </source>
</evidence>
<dbReference type="RefSeq" id="WP_125294439.1">
    <property type="nucleotide sequence ID" value="NZ_JAPTZM010000001.1"/>
</dbReference>
<dbReference type="EMBL" id="RHXB01000012">
    <property type="protein sequence ID" value="RSE23872.1"/>
    <property type="molecule type" value="Genomic_DNA"/>
</dbReference>
<organism evidence="1 2">
    <name type="scientific">Atlantibacter subterraneus</name>
    <dbReference type="NCBI Taxonomy" id="255519"/>
    <lineage>
        <taxon>Bacteria</taxon>
        <taxon>Pseudomonadati</taxon>
        <taxon>Pseudomonadota</taxon>
        <taxon>Gammaproteobacteria</taxon>
        <taxon>Enterobacterales</taxon>
        <taxon>Enterobacteriaceae</taxon>
        <taxon>Atlantibacter</taxon>
    </lineage>
</organism>
<dbReference type="Proteomes" id="UP000275331">
    <property type="component" value="Unassembled WGS sequence"/>
</dbReference>
<proteinExistence type="predicted"/>